<keyword evidence="1" id="KW-1133">Transmembrane helix</keyword>
<organism evidence="2 3">
    <name type="scientific">Streptomyces tremellae</name>
    <dbReference type="NCBI Taxonomy" id="1124239"/>
    <lineage>
        <taxon>Bacteria</taxon>
        <taxon>Bacillati</taxon>
        <taxon>Actinomycetota</taxon>
        <taxon>Actinomycetes</taxon>
        <taxon>Kitasatosporales</taxon>
        <taxon>Streptomycetaceae</taxon>
        <taxon>Streptomyces</taxon>
    </lineage>
</organism>
<name>A0ABP7EYY8_9ACTN</name>
<dbReference type="RefSeq" id="WP_345645948.1">
    <property type="nucleotide sequence ID" value="NZ_BAABEP010000015.1"/>
</dbReference>
<sequence length="138" mass="13846">MALSPRFALNSFAVLAGGFLAVSAMAFTAPVAGWLGFGVSTAVTVAGVAGLLLARRTSARAGHGVLAAVGLWSLIASLVFSGTTLTWLVFAAGAAFVAAALGDLTAHELGTERVVHALEVRPAESAARSTQLTHDTAA</sequence>
<proteinExistence type="predicted"/>
<evidence type="ECO:0008006" key="4">
    <source>
        <dbReference type="Google" id="ProtNLM"/>
    </source>
</evidence>
<keyword evidence="3" id="KW-1185">Reference proteome</keyword>
<dbReference type="EMBL" id="BAABEP010000015">
    <property type="protein sequence ID" value="GAA3728012.1"/>
    <property type="molecule type" value="Genomic_DNA"/>
</dbReference>
<accession>A0ABP7EYY8</accession>
<evidence type="ECO:0000313" key="2">
    <source>
        <dbReference type="EMBL" id="GAA3728012.1"/>
    </source>
</evidence>
<feature type="transmembrane region" description="Helical" evidence="1">
    <location>
        <begin position="61"/>
        <end position="80"/>
    </location>
</feature>
<protein>
    <recommendedName>
        <fullName evidence="4">Integral membrane protein</fullName>
    </recommendedName>
</protein>
<dbReference type="Proteomes" id="UP001499884">
    <property type="component" value="Unassembled WGS sequence"/>
</dbReference>
<reference evidence="3" key="1">
    <citation type="journal article" date="2019" name="Int. J. Syst. Evol. Microbiol.">
        <title>The Global Catalogue of Microorganisms (GCM) 10K type strain sequencing project: providing services to taxonomists for standard genome sequencing and annotation.</title>
        <authorList>
            <consortium name="The Broad Institute Genomics Platform"/>
            <consortium name="The Broad Institute Genome Sequencing Center for Infectious Disease"/>
            <person name="Wu L."/>
            <person name="Ma J."/>
        </authorList>
    </citation>
    <scope>NUCLEOTIDE SEQUENCE [LARGE SCALE GENOMIC DNA]</scope>
    <source>
        <strain evidence="3">JCM 30846</strain>
    </source>
</reference>
<evidence type="ECO:0000313" key="3">
    <source>
        <dbReference type="Proteomes" id="UP001499884"/>
    </source>
</evidence>
<keyword evidence="1" id="KW-0812">Transmembrane</keyword>
<feature type="transmembrane region" description="Helical" evidence="1">
    <location>
        <begin position="33"/>
        <end position="54"/>
    </location>
</feature>
<comment type="caution">
    <text evidence="2">The sequence shown here is derived from an EMBL/GenBank/DDBJ whole genome shotgun (WGS) entry which is preliminary data.</text>
</comment>
<evidence type="ECO:0000256" key="1">
    <source>
        <dbReference type="SAM" id="Phobius"/>
    </source>
</evidence>
<gene>
    <name evidence="2" type="ORF">GCM10023082_27390</name>
</gene>
<keyword evidence="1" id="KW-0472">Membrane</keyword>
<feature type="transmembrane region" description="Helical" evidence="1">
    <location>
        <begin position="7"/>
        <end position="27"/>
    </location>
</feature>